<dbReference type="GO" id="GO:0005778">
    <property type="term" value="C:peroxisomal membrane"/>
    <property type="evidence" value="ECO:0007669"/>
    <property type="project" value="TreeGrafter"/>
</dbReference>
<dbReference type="GO" id="GO:0042760">
    <property type="term" value="P:very long-chain fatty acid catabolic process"/>
    <property type="evidence" value="ECO:0007669"/>
    <property type="project" value="TreeGrafter"/>
</dbReference>
<keyword evidence="9" id="KW-0560">Oxidoreductase</keyword>
<dbReference type="SMART" id="SM00382">
    <property type="entry name" value="AAA"/>
    <property type="match status" value="1"/>
</dbReference>
<dbReference type="GO" id="GO:0007031">
    <property type="term" value="P:peroxisome organization"/>
    <property type="evidence" value="ECO:0007669"/>
    <property type="project" value="TreeGrafter"/>
</dbReference>
<evidence type="ECO:0000256" key="9">
    <source>
        <dbReference type="ARBA" id="ARBA00023002"/>
    </source>
</evidence>
<reference evidence="15 16" key="1">
    <citation type="submission" date="2023-03" db="EMBL/GenBank/DDBJ databases">
        <title>Mating type loci evolution in Malassezia.</title>
        <authorList>
            <person name="Coelho M.A."/>
        </authorList>
    </citation>
    <scope>NUCLEOTIDE SEQUENCE [LARGE SCALE GENOMIC DNA]</scope>
    <source>
        <strain evidence="15 16">CBS 9725</strain>
    </source>
</reference>
<evidence type="ECO:0000313" key="15">
    <source>
        <dbReference type="EMBL" id="WFD00104.1"/>
    </source>
</evidence>
<evidence type="ECO:0000256" key="12">
    <source>
        <dbReference type="SAM" id="Phobius"/>
    </source>
</evidence>
<dbReference type="InterPro" id="IPR004136">
    <property type="entry name" value="NMO"/>
</dbReference>
<name>A0AAJ5YVM2_9BASI</name>
<dbReference type="GO" id="GO:0006635">
    <property type="term" value="P:fatty acid beta-oxidation"/>
    <property type="evidence" value="ECO:0007669"/>
    <property type="project" value="TreeGrafter"/>
</dbReference>
<feature type="coiled-coil region" evidence="11">
    <location>
        <begin position="792"/>
        <end position="822"/>
    </location>
</feature>
<keyword evidence="5 12" id="KW-0812">Transmembrane</keyword>
<dbReference type="SUPFAM" id="SSF90123">
    <property type="entry name" value="ABC transporter transmembrane region"/>
    <property type="match status" value="1"/>
</dbReference>
<dbReference type="CDD" id="cd03223">
    <property type="entry name" value="ABCD_peroxisomal_ALDP"/>
    <property type="match status" value="1"/>
</dbReference>
<keyword evidence="4" id="KW-0288">FMN</keyword>
<dbReference type="SUPFAM" id="SSF51412">
    <property type="entry name" value="Inosine monophosphate dehydrogenase (IMPDH)"/>
    <property type="match status" value="1"/>
</dbReference>
<keyword evidence="11" id="KW-0175">Coiled coil</keyword>
<sequence>MAAQSKIQTVWQPTLQQRRIRGAALLVVVVLTLGRKQFLAWFRQKLAHRRKAQVHSHPSHVVKESSGKRIALEDGLEQLYIPTGKDDGSIYLLVPYRGSCSQVLVTPTKQETIDGNFPYFALPPPMSRDTMKRRTKLLSVFGGASVEQLTRIRDAEAKITPSAGESITSASALRVGVDREFFRQLRALFRIMIPSLRSKEVVIFSLHTFFLVMRTYLSVLVARLDGAIVKALISADGRGFLRGLGLWFALGVPATYTNAMIRYLQSKLSIGFRTRLTRYVNDLYLSANRNYYKVLNLDNRLEAVSQYITSDITDFCEMIADLYSNISKPMLDIIIFLGQIGSSLGFKGVMAVSASYYLASFALRAVSPPFGKLSALQAKLEGQFRNAHSRLIINAEEVAFYNGAAIEETILQRMRRELINHTESIMRLRIGYTFTEDFVLKYSWSAIGYMVMAIPSFAKREQAEQAAAKGIAKPSDVSKGIANETETYISNRRLLLSLADAGSRLMYSYKGIAELAGQTSRVYSLLSTLHLLDRNIYQSVARPTDLPSNKPFFDLGNLQGKLVTGKDYIQISDTPIVTPAPGQERGGELLVKNLSLRSDPGDHIMVTGPNGVGKTAIARVLASLWPLFDGRIDRPSNENMFFLPQRPYLTTESLRDQVIYPWSYQQHLASGRTDADLLDILKHVHLAYLPEREGGWETRKEWKDVLSGGEKQRMGMARLFYHKPTYAVLDECTSAVSTDVEGLMYSHAKDLGMTLITISHRPSLFKYHTTLLDLKGEDGSYEIIQLVGDQQEQTLEQEIDDLDEKLAEVDNYKKRLAEIQAELSFKLAYFLLSYLRMWRYPIVLGPMANAAGGQLAGMVSHAGGLGFIGAGYYDQAKLQSEIQLARSILHTHTDILPIGIGFLAWRLDKIGQAHAEGLVQAALDAKPSAVWFSYGSEGSIEKWCKYVKQASEPPSVFVTASTLHAVHEAWRSPFVDAIVLQGLEAGGHGLGSGCCRDDLVSEAVHSLKTSSSNIPKKLLSAGGIADGRQIAAQLALGMDAVVLGTRFLLTPEALYTDAQKQLLLKSHNSDTVRSLAFDEARNTMDWPQGIDGRGLRNATVDDYNAASAQSTECNSLSRPLPGCEQRQDRYRQAQASGDPTRIITWAGTGVGLMHDIVPASDLVHRLAGEARHSLQQAALHLENKP</sequence>
<dbReference type="PROSITE" id="PS00211">
    <property type="entry name" value="ABC_TRANSPORTER_1"/>
    <property type="match status" value="1"/>
</dbReference>
<dbReference type="AlphaFoldDB" id="A0AAJ5YVM2"/>
<comment type="similarity">
    <text evidence="1">Belongs to the ABC transporter superfamily. ABCD family. Peroxisomal fatty acyl CoA transporter (TC 3.A.1.203) subfamily.</text>
</comment>
<evidence type="ECO:0000313" key="16">
    <source>
        <dbReference type="Proteomes" id="UP001219567"/>
    </source>
</evidence>
<dbReference type="InterPro" id="IPR011527">
    <property type="entry name" value="ABC1_TM_dom"/>
</dbReference>
<evidence type="ECO:0000256" key="2">
    <source>
        <dbReference type="ARBA" id="ARBA00022448"/>
    </source>
</evidence>
<keyword evidence="10 12" id="KW-0472">Membrane</keyword>
<dbReference type="GO" id="GO:0016887">
    <property type="term" value="F:ATP hydrolysis activity"/>
    <property type="evidence" value="ECO:0007669"/>
    <property type="project" value="InterPro"/>
</dbReference>
<keyword evidence="2" id="KW-0813">Transport</keyword>
<dbReference type="Pfam" id="PF06472">
    <property type="entry name" value="ABC_membrane_2"/>
    <property type="match status" value="1"/>
</dbReference>
<protein>
    <submittedName>
        <fullName evidence="15">ATP-binding cassette long-chain fatty acid transporter pxa1</fullName>
    </submittedName>
</protein>
<dbReference type="SUPFAM" id="SSF52540">
    <property type="entry name" value="P-loop containing nucleoside triphosphate hydrolases"/>
    <property type="match status" value="1"/>
</dbReference>
<keyword evidence="6" id="KW-0547">Nucleotide-binding</keyword>
<evidence type="ECO:0000256" key="7">
    <source>
        <dbReference type="ARBA" id="ARBA00022840"/>
    </source>
</evidence>
<dbReference type="InterPro" id="IPR003593">
    <property type="entry name" value="AAA+_ATPase"/>
</dbReference>
<dbReference type="CDD" id="cd04730">
    <property type="entry name" value="NPD_like"/>
    <property type="match status" value="1"/>
</dbReference>
<evidence type="ECO:0000259" key="14">
    <source>
        <dbReference type="PROSITE" id="PS50929"/>
    </source>
</evidence>
<feature type="domain" description="ABC transmembrane type-1" evidence="14">
    <location>
        <begin position="208"/>
        <end position="439"/>
    </location>
</feature>
<evidence type="ECO:0000256" key="6">
    <source>
        <dbReference type="ARBA" id="ARBA00022741"/>
    </source>
</evidence>
<dbReference type="GO" id="GO:0005524">
    <property type="term" value="F:ATP binding"/>
    <property type="evidence" value="ECO:0007669"/>
    <property type="project" value="UniProtKB-KW"/>
</dbReference>
<dbReference type="Pfam" id="PF00005">
    <property type="entry name" value="ABC_tran"/>
    <property type="match status" value="1"/>
</dbReference>
<keyword evidence="16" id="KW-1185">Reference proteome</keyword>
<proteinExistence type="inferred from homology"/>
<dbReference type="InterPro" id="IPR050835">
    <property type="entry name" value="ABC_transporter_sub-D"/>
</dbReference>
<dbReference type="InterPro" id="IPR017871">
    <property type="entry name" value="ABC_transporter-like_CS"/>
</dbReference>
<dbReference type="GO" id="GO:0140359">
    <property type="term" value="F:ABC-type transporter activity"/>
    <property type="evidence" value="ECO:0007669"/>
    <property type="project" value="InterPro"/>
</dbReference>
<dbReference type="GO" id="GO:0005324">
    <property type="term" value="F:long-chain fatty acid transmembrane transporter activity"/>
    <property type="evidence" value="ECO:0007669"/>
    <property type="project" value="TreeGrafter"/>
</dbReference>
<keyword evidence="8 12" id="KW-1133">Transmembrane helix</keyword>
<evidence type="ECO:0000256" key="11">
    <source>
        <dbReference type="SAM" id="Coils"/>
    </source>
</evidence>
<accession>A0AAJ5YVM2</accession>
<organism evidence="15 16">
    <name type="scientific">Malassezia yamatoensis</name>
    <dbReference type="NCBI Taxonomy" id="253288"/>
    <lineage>
        <taxon>Eukaryota</taxon>
        <taxon>Fungi</taxon>
        <taxon>Dikarya</taxon>
        <taxon>Basidiomycota</taxon>
        <taxon>Ustilaginomycotina</taxon>
        <taxon>Malasseziomycetes</taxon>
        <taxon>Malasseziales</taxon>
        <taxon>Malasseziaceae</taxon>
        <taxon>Malassezia</taxon>
    </lineage>
</organism>
<dbReference type="Proteomes" id="UP001219567">
    <property type="component" value="Chromosome 4"/>
</dbReference>
<dbReference type="InterPro" id="IPR027417">
    <property type="entry name" value="P-loop_NTPase"/>
</dbReference>
<dbReference type="PROSITE" id="PS50893">
    <property type="entry name" value="ABC_TRANSPORTER_2"/>
    <property type="match status" value="1"/>
</dbReference>
<gene>
    <name evidence="15" type="primary">PXA1</name>
    <name evidence="15" type="ORF">MYAM1_002850</name>
</gene>
<evidence type="ECO:0000256" key="8">
    <source>
        <dbReference type="ARBA" id="ARBA00022989"/>
    </source>
</evidence>
<keyword evidence="3" id="KW-0285">Flavoprotein</keyword>
<evidence type="ECO:0000256" key="1">
    <source>
        <dbReference type="ARBA" id="ARBA00008575"/>
    </source>
</evidence>
<evidence type="ECO:0000256" key="3">
    <source>
        <dbReference type="ARBA" id="ARBA00022630"/>
    </source>
</evidence>
<dbReference type="Gene3D" id="1.20.1560.10">
    <property type="entry name" value="ABC transporter type 1, transmembrane domain"/>
    <property type="match status" value="1"/>
</dbReference>
<feature type="transmembrane region" description="Helical" evidence="12">
    <location>
        <begin position="20"/>
        <end position="42"/>
    </location>
</feature>
<dbReference type="InterPro" id="IPR036640">
    <property type="entry name" value="ABC1_TM_sf"/>
</dbReference>
<dbReference type="GO" id="GO:0015910">
    <property type="term" value="P:long-chain fatty acid import into peroxisome"/>
    <property type="evidence" value="ECO:0007669"/>
    <property type="project" value="TreeGrafter"/>
</dbReference>
<keyword evidence="7 15" id="KW-0067">ATP-binding</keyword>
<dbReference type="InterPro" id="IPR013785">
    <property type="entry name" value="Aldolase_TIM"/>
</dbReference>
<dbReference type="PANTHER" id="PTHR11384:SF67">
    <property type="entry name" value="ATP-BINDING CASSETTE SUB-FAMILY D MEMBER 1"/>
    <property type="match status" value="1"/>
</dbReference>
<evidence type="ECO:0000256" key="4">
    <source>
        <dbReference type="ARBA" id="ARBA00022643"/>
    </source>
</evidence>
<dbReference type="PROSITE" id="PS50929">
    <property type="entry name" value="ABC_TM1F"/>
    <property type="match status" value="1"/>
</dbReference>
<dbReference type="InterPro" id="IPR003439">
    <property type="entry name" value="ABC_transporter-like_ATP-bd"/>
</dbReference>
<evidence type="ECO:0000256" key="5">
    <source>
        <dbReference type="ARBA" id="ARBA00022692"/>
    </source>
</evidence>
<feature type="domain" description="ABC transporter" evidence="13">
    <location>
        <begin position="569"/>
        <end position="812"/>
    </location>
</feature>
<dbReference type="PANTHER" id="PTHR11384">
    <property type="entry name" value="ATP-BINDING CASSETTE, SUB-FAMILY D MEMBER"/>
    <property type="match status" value="1"/>
</dbReference>
<dbReference type="Pfam" id="PF03060">
    <property type="entry name" value="NMO"/>
    <property type="match status" value="1"/>
</dbReference>
<dbReference type="Gene3D" id="3.20.20.70">
    <property type="entry name" value="Aldolase class I"/>
    <property type="match status" value="1"/>
</dbReference>
<dbReference type="Gene3D" id="3.40.50.300">
    <property type="entry name" value="P-loop containing nucleotide triphosphate hydrolases"/>
    <property type="match status" value="1"/>
</dbReference>
<dbReference type="GO" id="GO:0018580">
    <property type="term" value="F:nitronate monooxygenase activity"/>
    <property type="evidence" value="ECO:0007669"/>
    <property type="project" value="InterPro"/>
</dbReference>
<evidence type="ECO:0000259" key="13">
    <source>
        <dbReference type="PROSITE" id="PS50893"/>
    </source>
</evidence>
<evidence type="ECO:0000256" key="10">
    <source>
        <dbReference type="ARBA" id="ARBA00023136"/>
    </source>
</evidence>
<dbReference type="EMBL" id="CP119946">
    <property type="protein sequence ID" value="WFD00104.1"/>
    <property type="molecule type" value="Genomic_DNA"/>
</dbReference>